<dbReference type="EMBL" id="JPKZ01000091">
    <property type="protein sequence ID" value="KHN89032.1"/>
    <property type="molecule type" value="Genomic_DNA"/>
</dbReference>
<evidence type="ECO:0000256" key="1">
    <source>
        <dbReference type="SAM" id="MobiDB-lite"/>
    </source>
</evidence>
<gene>
    <name evidence="2" type="ORF">Tcan_04762</name>
</gene>
<evidence type="ECO:0000313" key="3">
    <source>
        <dbReference type="Proteomes" id="UP000031036"/>
    </source>
</evidence>
<evidence type="ECO:0000313" key="2">
    <source>
        <dbReference type="EMBL" id="KHN89032.1"/>
    </source>
</evidence>
<organism evidence="2 3">
    <name type="scientific">Toxocara canis</name>
    <name type="common">Canine roundworm</name>
    <dbReference type="NCBI Taxonomy" id="6265"/>
    <lineage>
        <taxon>Eukaryota</taxon>
        <taxon>Metazoa</taxon>
        <taxon>Ecdysozoa</taxon>
        <taxon>Nematoda</taxon>
        <taxon>Chromadorea</taxon>
        <taxon>Rhabditida</taxon>
        <taxon>Spirurina</taxon>
        <taxon>Ascaridomorpha</taxon>
        <taxon>Ascaridoidea</taxon>
        <taxon>Toxocaridae</taxon>
        <taxon>Toxocara</taxon>
    </lineage>
</organism>
<dbReference type="Proteomes" id="UP000031036">
    <property type="component" value="Unassembled WGS sequence"/>
</dbReference>
<reference evidence="2 3" key="1">
    <citation type="submission" date="2014-11" db="EMBL/GenBank/DDBJ databases">
        <title>Genetic blueprint of the zoonotic pathogen Toxocara canis.</title>
        <authorList>
            <person name="Zhu X.-Q."/>
            <person name="Korhonen P.K."/>
            <person name="Cai H."/>
            <person name="Young N.D."/>
            <person name="Nejsum P."/>
            <person name="von Samson-Himmelstjerna G."/>
            <person name="Boag P.R."/>
            <person name="Tan P."/>
            <person name="Li Q."/>
            <person name="Min J."/>
            <person name="Yang Y."/>
            <person name="Wang X."/>
            <person name="Fang X."/>
            <person name="Hall R.S."/>
            <person name="Hofmann A."/>
            <person name="Sternberg P.W."/>
            <person name="Jex A.R."/>
            <person name="Gasser R.B."/>
        </authorList>
    </citation>
    <scope>NUCLEOTIDE SEQUENCE [LARGE SCALE GENOMIC DNA]</scope>
    <source>
        <strain evidence="2">PN_DK_2014</strain>
    </source>
</reference>
<feature type="region of interest" description="Disordered" evidence="1">
    <location>
        <begin position="1"/>
        <end position="25"/>
    </location>
</feature>
<protein>
    <submittedName>
        <fullName evidence="2">Uncharacterized protein</fullName>
    </submittedName>
</protein>
<keyword evidence="3" id="KW-1185">Reference proteome</keyword>
<sequence>MTLQMAEPSGATLVEKRKDSTEEKKKKTWLQVRDSLKLPRIKIAITEASIFSPANISNYHATKFLLLSDAIFIENH</sequence>
<feature type="compositionally biased region" description="Basic and acidic residues" evidence="1">
    <location>
        <begin position="14"/>
        <end position="25"/>
    </location>
</feature>
<dbReference type="AlphaFoldDB" id="A0A0B2W635"/>
<accession>A0A0B2W635</accession>
<comment type="caution">
    <text evidence="2">The sequence shown here is derived from an EMBL/GenBank/DDBJ whole genome shotgun (WGS) entry which is preliminary data.</text>
</comment>
<name>A0A0B2W635_TOXCA</name>
<proteinExistence type="predicted"/>